<dbReference type="EC" id="4.1.1.20" evidence="3"/>
<sequence>MSLPSRKGGNVETRALPEVKACDYLVLHDTGAYGASMSSNYNSRPLLPEVLFDNGQARLIRRRQTIEELLALELL</sequence>
<protein>
    <submittedName>
        <fullName evidence="3">Diaminopimelate decarboxylase</fullName>
        <ecNumber evidence="3">4.1.1.20</ecNumber>
    </submittedName>
</protein>
<evidence type="ECO:0000256" key="2">
    <source>
        <dbReference type="ARBA" id="ARBA00022898"/>
    </source>
</evidence>
<comment type="cofactor">
    <cofactor evidence="1">
        <name>pyridoxal 5'-phosphate</name>
        <dbReference type="ChEBI" id="CHEBI:597326"/>
    </cofactor>
</comment>
<gene>
    <name evidence="3" type="primary">lysA_3</name>
    <name evidence="3" type="ORF">NCTC9001_06185</name>
</gene>
<evidence type="ECO:0000313" key="4">
    <source>
        <dbReference type="Proteomes" id="UP000372890"/>
    </source>
</evidence>
<accession>A0A484YV72</accession>
<keyword evidence="3" id="KW-0456">Lyase</keyword>
<dbReference type="EMBL" id="CAADIS010000005">
    <property type="protein sequence ID" value="VFS39967.1"/>
    <property type="molecule type" value="Genomic_DNA"/>
</dbReference>
<dbReference type="Gene3D" id="2.40.37.10">
    <property type="entry name" value="Lyase, Ornithine Decarboxylase, Chain A, domain 1"/>
    <property type="match status" value="1"/>
</dbReference>
<proteinExistence type="predicted"/>
<keyword evidence="2" id="KW-0663">Pyridoxal phosphate</keyword>
<name>A0A484YV72_ECOLX</name>
<dbReference type="GO" id="GO:0008836">
    <property type="term" value="F:diaminopimelate decarboxylase activity"/>
    <property type="evidence" value="ECO:0007669"/>
    <property type="project" value="UniProtKB-EC"/>
</dbReference>
<dbReference type="InterPro" id="IPR009006">
    <property type="entry name" value="Ala_racemase/Decarboxylase_C"/>
</dbReference>
<dbReference type="Proteomes" id="UP000372890">
    <property type="component" value="Unassembled WGS sequence"/>
</dbReference>
<dbReference type="SUPFAM" id="SSF50621">
    <property type="entry name" value="Alanine racemase C-terminal domain-like"/>
    <property type="match status" value="1"/>
</dbReference>
<evidence type="ECO:0000313" key="3">
    <source>
        <dbReference type="EMBL" id="VFS39967.1"/>
    </source>
</evidence>
<evidence type="ECO:0000256" key="1">
    <source>
        <dbReference type="ARBA" id="ARBA00001933"/>
    </source>
</evidence>
<dbReference type="GO" id="GO:0009089">
    <property type="term" value="P:lysine biosynthetic process via diaminopimelate"/>
    <property type="evidence" value="ECO:0007669"/>
    <property type="project" value="TreeGrafter"/>
</dbReference>
<dbReference type="PANTHER" id="PTHR43727:SF2">
    <property type="entry name" value="GROUP IV DECARBOXYLASE"/>
    <property type="match status" value="1"/>
</dbReference>
<organism evidence="3 4">
    <name type="scientific">Escherichia coli</name>
    <dbReference type="NCBI Taxonomy" id="562"/>
    <lineage>
        <taxon>Bacteria</taxon>
        <taxon>Pseudomonadati</taxon>
        <taxon>Pseudomonadota</taxon>
        <taxon>Gammaproteobacteria</taxon>
        <taxon>Enterobacterales</taxon>
        <taxon>Enterobacteriaceae</taxon>
        <taxon>Escherichia</taxon>
    </lineage>
</organism>
<dbReference type="AlphaFoldDB" id="A0A484YV72"/>
<dbReference type="PANTHER" id="PTHR43727">
    <property type="entry name" value="DIAMINOPIMELATE DECARBOXYLASE"/>
    <property type="match status" value="1"/>
</dbReference>
<reference evidence="3 4" key="1">
    <citation type="submission" date="2019-03" db="EMBL/GenBank/DDBJ databases">
        <authorList>
            <consortium name="Pathogen Informatics"/>
        </authorList>
    </citation>
    <scope>NUCLEOTIDE SEQUENCE [LARGE SCALE GENOMIC DNA]</scope>
    <source>
        <strain evidence="3 4">NCTC9001</strain>
    </source>
</reference>